<keyword evidence="21" id="KW-0472">Membrane</keyword>
<dbReference type="Proteomes" id="UP000233080">
    <property type="component" value="Unassembled WGS sequence"/>
</dbReference>
<reference evidence="46" key="2">
    <citation type="submission" date="2025-09" db="UniProtKB">
        <authorList>
            <consortium name="Ensembl"/>
        </authorList>
    </citation>
    <scope>IDENTIFICATION</scope>
</reference>
<evidence type="ECO:0000256" key="19">
    <source>
        <dbReference type="ARBA" id="ARBA00022963"/>
    </source>
</evidence>
<dbReference type="PANTHER" id="PTHR23025">
    <property type="entry name" value="TRIACYLGLYCEROL LIPASE"/>
    <property type="match status" value="1"/>
</dbReference>
<keyword evidence="18" id="KW-0378">Hydrolase</keyword>
<feature type="region of interest" description="Disordered" evidence="43">
    <location>
        <begin position="815"/>
        <end position="842"/>
    </location>
</feature>
<evidence type="ECO:0000256" key="23">
    <source>
        <dbReference type="ARBA" id="ARBA00023221"/>
    </source>
</evidence>
<dbReference type="GO" id="GO:0019433">
    <property type="term" value="P:triglyceride catabolic process"/>
    <property type="evidence" value="ECO:0007669"/>
    <property type="project" value="UniProtKB-UniPathway"/>
</dbReference>
<evidence type="ECO:0000256" key="4">
    <source>
        <dbReference type="ARBA" id="ARBA00004345"/>
    </source>
</evidence>
<sequence length="963" mass="105112">MEPGSKSASRPDWQPEPHQRPITTPEPEKTPIAQPESKTQQEPDSRQRPLTQQETPAQHDAESQKDPRAQQKSASQEEFLAPQKPAPQQSPHVKRVPLTQQEPASQQGSGPGKEFTTQQETALRERHVAQPGSGPGEPPPVQQEAESTPAAQAKPGAKREPSAPTESTSQETPEQSHQQTTPVQGAKSKQGSLIELGFLTKLQELSKQRSALEWKALSEWVTDSESESEVGSSSDTESLATMGGMVAQGVKLPFKRKSGYKVMSGYGGTSPHKKTSAQNHRHYQDTASKLIYNMDLRTMTQSLVTLAEDNIAFFSSQGPGETAQRLSGVFAGVREQALGLEPALGRLLGVAHLFDLDPETPANGYRSLVHTARCCVAHLLHKSRYVASNRRSIFFRTNHNLAELEAYLAALTQLRALVYYAQRLLVTNQPGVLFFEGDEGLTADFLREYVTLHKGCFYGRCLGFQFTPAIRPFLQTISIGLVSFGEHYKRNETGLSVAASSLFTSGRFAIDPELRGAEFERITQNLDVHFWKAFWNITEMEVLSSLANMASATVRVSRLLSLPPEAFEMPLTADPTLTVTISPPLAHTGPGPVLVRLISYDLREGQDSEELSSLIKSNSQRSLELWPRPQQAPRSRSLIVHFHGGGFVAQTSKSHEPYLKSWAQELGAPIISIDYSLAPEAPFPRALEECFFAYCWAIKHCALLGSTGERICLAGDSAGGNLCFTVALRAAAYGVRVPDGIMAAYPATMLQPAASPSRLLSLMDPLLPLSVLSKCVSAYAEPMRRSVSEAALAQPQGPLGTDSLKNLTLRDLSQRGNSETLLDTPEMSLSAETLGPSTPSDVNFLLPPEDAEEEAEAKNKLSPMDRGLGVNAAFPEGFHPRRSSQGATQMPLYSSPIVKNPFMSPLLAPDSMLKSLPPVHIVACALDPMLDDSVMFARRLRNLGQPVTLRVVEDLPHGFLTLA</sequence>
<dbReference type="EC" id="3.1.1.79" evidence="10"/>
<evidence type="ECO:0000256" key="39">
    <source>
        <dbReference type="ARBA" id="ARBA00049372"/>
    </source>
</evidence>
<dbReference type="OMA" id="RESLTEX"/>
<feature type="compositionally biased region" description="Polar residues" evidence="43">
    <location>
        <begin position="98"/>
        <end position="108"/>
    </location>
</feature>
<feature type="domain" description="Alpha/beta hydrolase fold-3" evidence="45">
    <location>
        <begin position="895"/>
        <end position="960"/>
    </location>
</feature>
<comment type="catalytic activity">
    <reaction evidence="33">
        <text>1,2,3-tri-(9Z-octadecenoyl)-glycerol + H2O = di-(9Z)-octadecenoylglycerol + (9Z)-octadecenoate + H(+)</text>
        <dbReference type="Rhea" id="RHEA:38575"/>
        <dbReference type="ChEBI" id="CHEBI:15377"/>
        <dbReference type="ChEBI" id="CHEBI:15378"/>
        <dbReference type="ChEBI" id="CHEBI:30823"/>
        <dbReference type="ChEBI" id="CHEBI:53753"/>
        <dbReference type="ChEBI" id="CHEBI:75945"/>
    </reaction>
    <physiologicalReaction direction="left-to-right" evidence="33">
        <dbReference type="Rhea" id="RHEA:38576"/>
    </physiologicalReaction>
</comment>
<keyword evidence="15" id="KW-0153">Cholesterol metabolism</keyword>
<dbReference type="AlphaFoldDB" id="A0A2K5JB37"/>
<dbReference type="InterPro" id="IPR013094">
    <property type="entry name" value="AB_hydrolase_3"/>
</dbReference>
<evidence type="ECO:0000256" key="40">
    <source>
        <dbReference type="ARBA" id="ARBA00049461"/>
    </source>
</evidence>
<comment type="catalytic activity">
    <reaction evidence="35">
        <text>1,2-di-(9Z-octadecenoyl)-glycerol + H2O = (9Z-octadecenoyl)-glycerol + (9Z)-octadecenoate + H(+)</text>
        <dbReference type="Rhea" id="RHEA:38455"/>
        <dbReference type="ChEBI" id="CHEBI:15377"/>
        <dbReference type="ChEBI" id="CHEBI:15378"/>
        <dbReference type="ChEBI" id="CHEBI:30823"/>
        <dbReference type="ChEBI" id="CHEBI:52323"/>
        <dbReference type="ChEBI" id="CHEBI:75937"/>
    </reaction>
    <physiologicalReaction direction="left-to-right" evidence="35">
        <dbReference type="Rhea" id="RHEA:38456"/>
    </physiologicalReaction>
</comment>
<evidence type="ECO:0000256" key="36">
    <source>
        <dbReference type="ARBA" id="ARBA00049053"/>
    </source>
</evidence>
<evidence type="ECO:0000256" key="29">
    <source>
        <dbReference type="ARBA" id="ARBA00047458"/>
    </source>
</evidence>
<dbReference type="InterPro" id="IPR033140">
    <property type="entry name" value="Lipase_GDXG_put_SER_AS"/>
</dbReference>
<dbReference type="SUPFAM" id="SSF53474">
    <property type="entry name" value="alpha/beta-Hydrolases"/>
    <property type="match status" value="1"/>
</dbReference>
<accession>A0A2K5JB37</accession>
<dbReference type="Pfam" id="PF06350">
    <property type="entry name" value="HSL_N"/>
    <property type="match status" value="1"/>
</dbReference>
<evidence type="ECO:0000256" key="41">
    <source>
        <dbReference type="ARBA" id="ARBA00049519"/>
    </source>
</evidence>
<keyword evidence="14" id="KW-0963">Cytoplasm</keyword>
<evidence type="ECO:0000256" key="25">
    <source>
        <dbReference type="ARBA" id="ARBA00030031"/>
    </source>
</evidence>
<keyword evidence="13" id="KW-1003">Cell membrane</keyword>
<dbReference type="GO" id="GO:0004771">
    <property type="term" value="F:sterol ester esterase activity"/>
    <property type="evidence" value="ECO:0007669"/>
    <property type="project" value="TreeGrafter"/>
</dbReference>
<evidence type="ECO:0000256" key="30">
    <source>
        <dbReference type="ARBA" id="ARBA00047476"/>
    </source>
</evidence>
<dbReference type="GO" id="GO:0004806">
    <property type="term" value="F:triacylglycerol lipase activity"/>
    <property type="evidence" value="ECO:0007669"/>
    <property type="project" value="TreeGrafter"/>
</dbReference>
<dbReference type="PROSITE" id="PS01174">
    <property type="entry name" value="LIPASE_GDXG_SER"/>
    <property type="match status" value="1"/>
</dbReference>
<evidence type="ECO:0000256" key="6">
    <source>
        <dbReference type="ARBA" id="ARBA00004514"/>
    </source>
</evidence>
<evidence type="ECO:0000256" key="24">
    <source>
        <dbReference type="ARBA" id="ARBA00023406"/>
    </source>
</evidence>
<evidence type="ECO:0000256" key="32">
    <source>
        <dbReference type="ARBA" id="ARBA00047674"/>
    </source>
</evidence>
<comment type="catalytic activity">
    <reaction evidence="36">
        <text>all-trans-retinyl hexadecanoate + H2O = all-trans-retinol + hexadecanoate + H(+)</text>
        <dbReference type="Rhea" id="RHEA:13933"/>
        <dbReference type="ChEBI" id="CHEBI:7896"/>
        <dbReference type="ChEBI" id="CHEBI:15377"/>
        <dbReference type="ChEBI" id="CHEBI:15378"/>
        <dbReference type="ChEBI" id="CHEBI:17336"/>
        <dbReference type="ChEBI" id="CHEBI:17616"/>
    </reaction>
    <physiologicalReaction direction="left-to-right" evidence="36">
        <dbReference type="Rhea" id="RHEA:13934"/>
    </physiologicalReaction>
</comment>
<comment type="subunit">
    <text evidence="27">Monomer and homodimer. Interacts with CAVIN1 in the adipocyte cytoplasm. Interacts with PLIN5.</text>
</comment>
<evidence type="ECO:0000256" key="20">
    <source>
        <dbReference type="ARBA" id="ARBA00023098"/>
    </source>
</evidence>
<keyword evidence="22" id="KW-1207">Sterol metabolism</keyword>
<evidence type="ECO:0000256" key="22">
    <source>
        <dbReference type="ARBA" id="ARBA00023166"/>
    </source>
</evidence>
<evidence type="ECO:0000256" key="2">
    <source>
        <dbReference type="ARBA" id="ARBA00001613"/>
    </source>
</evidence>
<evidence type="ECO:0000256" key="31">
    <source>
        <dbReference type="ARBA" id="ARBA00047653"/>
    </source>
</evidence>
<evidence type="ECO:0000256" key="5">
    <source>
        <dbReference type="ARBA" id="ARBA00004502"/>
    </source>
</evidence>
<comment type="catalytic activity">
    <reaction evidence="34">
        <text>1,2-di-(9Z-octadecenoyl)-glycerol + (9Z)-octadecenoate + H(+) = 1,2,3-tri-(9Z-octadecenoyl)-glycerol + H2O</text>
        <dbReference type="Rhea" id="RHEA:38379"/>
        <dbReference type="ChEBI" id="CHEBI:15377"/>
        <dbReference type="ChEBI" id="CHEBI:15378"/>
        <dbReference type="ChEBI" id="CHEBI:30823"/>
        <dbReference type="ChEBI" id="CHEBI:52323"/>
        <dbReference type="ChEBI" id="CHEBI:53753"/>
    </reaction>
    <physiologicalReaction direction="right-to-left" evidence="34">
        <dbReference type="Rhea" id="RHEA:38381"/>
    </physiologicalReaction>
</comment>
<evidence type="ECO:0000256" key="34">
    <source>
        <dbReference type="ARBA" id="ARBA00048657"/>
    </source>
</evidence>
<evidence type="ECO:0000256" key="11">
    <source>
        <dbReference type="ARBA" id="ARBA00013254"/>
    </source>
</evidence>
<comment type="catalytic activity">
    <reaction evidence="38">
        <text>a monoacylglycerol + H2O = glycerol + a fatty acid + H(+)</text>
        <dbReference type="Rhea" id="RHEA:15245"/>
        <dbReference type="ChEBI" id="CHEBI:15377"/>
        <dbReference type="ChEBI" id="CHEBI:15378"/>
        <dbReference type="ChEBI" id="CHEBI:17408"/>
        <dbReference type="ChEBI" id="CHEBI:17754"/>
        <dbReference type="ChEBI" id="CHEBI:28868"/>
        <dbReference type="EC" id="3.1.1.79"/>
    </reaction>
</comment>
<proteinExistence type="inferred from homology"/>
<evidence type="ECO:0000313" key="46">
    <source>
        <dbReference type="Ensembl" id="ENSCANP00000026128.1"/>
    </source>
</evidence>
<feature type="region of interest" description="Disordered" evidence="43">
    <location>
        <begin position="1"/>
        <end position="189"/>
    </location>
</feature>
<evidence type="ECO:0000256" key="9">
    <source>
        <dbReference type="ARBA" id="ARBA00010515"/>
    </source>
</evidence>
<dbReference type="Ensembl" id="ENSCANT00000049136.1">
    <property type="protein sequence ID" value="ENSCANP00000026128.1"/>
    <property type="gene ID" value="ENSCANG00000036494.1"/>
</dbReference>
<dbReference type="UniPathway" id="UPA00256"/>
<keyword evidence="47" id="KW-1185">Reference proteome</keyword>
<dbReference type="PROSITE" id="PS01173">
    <property type="entry name" value="LIPASE_GDXG_HIS"/>
    <property type="match status" value="1"/>
</dbReference>
<evidence type="ECO:0000256" key="16">
    <source>
        <dbReference type="ARBA" id="ARBA00022553"/>
    </source>
</evidence>
<dbReference type="InterPro" id="IPR029058">
    <property type="entry name" value="AB_hydrolase_fold"/>
</dbReference>
<evidence type="ECO:0000256" key="43">
    <source>
        <dbReference type="SAM" id="MobiDB-lite"/>
    </source>
</evidence>
<evidence type="ECO:0000256" key="18">
    <source>
        <dbReference type="ARBA" id="ARBA00022801"/>
    </source>
</evidence>
<comment type="pathway">
    <text evidence="8">Lipid metabolism.</text>
</comment>
<feature type="domain" description="Hormone-sensitive lipase N-terminal" evidence="44">
    <location>
        <begin position="300"/>
        <end position="607"/>
    </location>
</feature>
<evidence type="ECO:0000256" key="42">
    <source>
        <dbReference type="PROSITE-ProRule" id="PRU10038"/>
    </source>
</evidence>
<evidence type="ECO:0000256" key="12">
    <source>
        <dbReference type="ARBA" id="ARBA00015845"/>
    </source>
</evidence>
<evidence type="ECO:0000256" key="17">
    <source>
        <dbReference type="ARBA" id="ARBA00022677"/>
    </source>
</evidence>
<evidence type="ECO:0000259" key="45">
    <source>
        <dbReference type="Pfam" id="PF07859"/>
    </source>
</evidence>
<comment type="catalytic activity">
    <reaction evidence="24">
        <text>1-O-hexadecyl-2-acetyl-sn-glycerol + H2O = 1-O-hexadecyl-sn-glycerol + acetate + H(+)</text>
        <dbReference type="Rhea" id="RHEA:38563"/>
        <dbReference type="ChEBI" id="CHEBI:15377"/>
        <dbReference type="ChEBI" id="CHEBI:15378"/>
        <dbReference type="ChEBI" id="CHEBI:30089"/>
        <dbReference type="ChEBI" id="CHEBI:34115"/>
        <dbReference type="ChEBI" id="CHEBI:75936"/>
    </reaction>
    <physiologicalReaction direction="left-to-right" evidence="24">
        <dbReference type="Rhea" id="RHEA:38564"/>
    </physiologicalReaction>
</comment>
<organism evidence="46 47">
    <name type="scientific">Colobus angolensis palliatus</name>
    <name type="common">Peters' Angolan colobus</name>
    <dbReference type="NCBI Taxonomy" id="336983"/>
    <lineage>
        <taxon>Eukaryota</taxon>
        <taxon>Metazoa</taxon>
        <taxon>Chordata</taxon>
        <taxon>Craniata</taxon>
        <taxon>Vertebrata</taxon>
        <taxon>Euteleostomi</taxon>
        <taxon>Mammalia</taxon>
        <taxon>Eutheria</taxon>
        <taxon>Euarchontoglires</taxon>
        <taxon>Primates</taxon>
        <taxon>Haplorrhini</taxon>
        <taxon>Catarrhini</taxon>
        <taxon>Cercopithecidae</taxon>
        <taxon>Colobinae</taxon>
        <taxon>Colobus</taxon>
    </lineage>
</organism>
<dbReference type="Gene3D" id="3.40.50.1820">
    <property type="entry name" value="alpha/beta hydrolase"/>
    <property type="match status" value="2"/>
</dbReference>
<name>A0A2K5JB37_COLAP</name>
<evidence type="ECO:0000256" key="38">
    <source>
        <dbReference type="ARBA" id="ARBA00049208"/>
    </source>
</evidence>
<evidence type="ECO:0000256" key="1">
    <source>
        <dbReference type="ARBA" id="ARBA00000803"/>
    </source>
</evidence>
<dbReference type="GO" id="GO:0047372">
    <property type="term" value="F:monoacylglycerol lipase activity"/>
    <property type="evidence" value="ECO:0007669"/>
    <property type="project" value="UniProtKB-EC"/>
</dbReference>
<feature type="compositionally biased region" description="Basic and acidic residues" evidence="43">
    <location>
        <begin position="57"/>
        <end position="69"/>
    </location>
</feature>
<evidence type="ECO:0000313" key="47">
    <source>
        <dbReference type="Proteomes" id="UP000233080"/>
    </source>
</evidence>
<dbReference type="FunFam" id="3.40.50.1820:FF:000110">
    <property type="entry name" value="Hormone-sensitive lipase"/>
    <property type="match status" value="1"/>
</dbReference>
<comment type="catalytic activity">
    <reaction evidence="2">
        <text>Hydrolyzes glycerol monoesters of long-chain fatty acids.</text>
        <dbReference type="EC" id="3.1.1.23"/>
    </reaction>
</comment>
<comment type="subcellular location">
    <subcellularLocation>
        <location evidence="3">Cell membrane</location>
    </subcellularLocation>
    <subcellularLocation>
        <location evidence="6">Cytoplasm</location>
        <location evidence="6">Cytosol</location>
    </subcellularLocation>
    <subcellularLocation>
        <location evidence="5">Lipid droplet</location>
    </subcellularLocation>
    <subcellularLocation>
        <location evidence="4">Membrane</location>
        <location evidence="4">Caveola</location>
    </subcellularLocation>
</comment>
<dbReference type="GO" id="GO:0005901">
    <property type="term" value="C:caveola"/>
    <property type="evidence" value="ECO:0007669"/>
    <property type="project" value="UniProtKB-SubCell"/>
</dbReference>
<evidence type="ECO:0000256" key="35">
    <source>
        <dbReference type="ARBA" id="ARBA00048674"/>
    </source>
</evidence>
<comment type="catalytic activity">
    <reaction evidence="32">
        <text>a diacylglycerol + H2O = a monoacylglycerol + a fatty acid + H(+)</text>
        <dbReference type="Rhea" id="RHEA:32731"/>
        <dbReference type="ChEBI" id="CHEBI:15377"/>
        <dbReference type="ChEBI" id="CHEBI:15378"/>
        <dbReference type="ChEBI" id="CHEBI:17408"/>
        <dbReference type="ChEBI" id="CHEBI:18035"/>
        <dbReference type="ChEBI" id="CHEBI:28868"/>
        <dbReference type="EC" id="3.1.1.79"/>
    </reaction>
</comment>
<comment type="catalytic activity">
    <reaction evidence="37">
        <text>2,3-di-(9Z)-octadecenoyl-sn-glycerol + H2O = 2-(9Z-octadecenoyl)-glycerol + (9Z)-octadecenoate + H(+)</text>
        <dbReference type="Rhea" id="RHEA:38383"/>
        <dbReference type="ChEBI" id="CHEBI:15377"/>
        <dbReference type="ChEBI" id="CHEBI:15378"/>
        <dbReference type="ChEBI" id="CHEBI:30823"/>
        <dbReference type="ChEBI" id="CHEBI:73990"/>
        <dbReference type="ChEBI" id="CHEBI:75824"/>
    </reaction>
    <physiologicalReaction direction="left-to-right" evidence="37">
        <dbReference type="Rhea" id="RHEA:38384"/>
    </physiologicalReaction>
</comment>
<comment type="catalytic activity">
    <reaction evidence="40">
        <text>2-(9Z-octadecenoyl)-glycerol + H2O = glycerol + (9Z)-octadecenoate + H(+)</text>
        <dbReference type="Rhea" id="RHEA:38491"/>
        <dbReference type="ChEBI" id="CHEBI:15377"/>
        <dbReference type="ChEBI" id="CHEBI:15378"/>
        <dbReference type="ChEBI" id="CHEBI:17754"/>
        <dbReference type="ChEBI" id="CHEBI:30823"/>
        <dbReference type="ChEBI" id="CHEBI:73990"/>
    </reaction>
    <physiologicalReaction direction="left-to-right" evidence="40">
        <dbReference type="Rhea" id="RHEA:38492"/>
    </physiologicalReaction>
</comment>
<keyword evidence="19" id="KW-0442">Lipid degradation</keyword>
<dbReference type="GO" id="GO:0008203">
    <property type="term" value="P:cholesterol metabolic process"/>
    <property type="evidence" value="ECO:0007669"/>
    <property type="project" value="UniProtKB-KW"/>
</dbReference>
<reference evidence="46" key="1">
    <citation type="submission" date="2025-08" db="UniProtKB">
        <authorList>
            <consortium name="Ensembl"/>
        </authorList>
    </citation>
    <scope>IDENTIFICATION</scope>
</reference>
<feature type="domain" description="Alpha/beta hydrolase fold-3" evidence="45">
    <location>
        <begin position="639"/>
        <end position="788"/>
    </location>
</feature>
<evidence type="ECO:0000256" key="26">
    <source>
        <dbReference type="ARBA" id="ARBA00031112"/>
    </source>
</evidence>
<feature type="compositionally biased region" description="Polar residues" evidence="43">
    <location>
        <begin position="164"/>
        <end position="189"/>
    </location>
</feature>
<dbReference type="PANTHER" id="PTHR23025:SF3">
    <property type="entry name" value="HORMONE-SENSITIVE LIPASE"/>
    <property type="match status" value="1"/>
</dbReference>
<evidence type="ECO:0000256" key="21">
    <source>
        <dbReference type="ARBA" id="ARBA00023136"/>
    </source>
</evidence>
<evidence type="ECO:0000256" key="7">
    <source>
        <dbReference type="ARBA" id="ARBA00004879"/>
    </source>
</evidence>
<dbReference type="InterPro" id="IPR002168">
    <property type="entry name" value="Lipase_GDXG_HIS_AS"/>
</dbReference>
<keyword evidence="16" id="KW-0597">Phosphoprotein</keyword>
<keyword evidence="20" id="KW-0443">Lipid metabolism</keyword>
<evidence type="ECO:0000256" key="13">
    <source>
        <dbReference type="ARBA" id="ARBA00022475"/>
    </source>
</evidence>
<comment type="catalytic activity">
    <reaction evidence="30">
        <text>2-(5Z,8Z,11Z,14Z-eicosatetraenoyl)-glycerol + H2O = glycerol + (5Z,8Z,11Z,14Z)-eicosatetraenoate + H(+)</text>
        <dbReference type="Rhea" id="RHEA:26132"/>
        <dbReference type="ChEBI" id="CHEBI:15377"/>
        <dbReference type="ChEBI" id="CHEBI:15378"/>
        <dbReference type="ChEBI" id="CHEBI:17754"/>
        <dbReference type="ChEBI" id="CHEBI:32395"/>
        <dbReference type="ChEBI" id="CHEBI:52392"/>
    </reaction>
    <physiologicalReaction direction="left-to-right" evidence="30">
        <dbReference type="Rhea" id="RHEA:26133"/>
    </physiologicalReaction>
</comment>
<protein>
    <recommendedName>
        <fullName evidence="12">Hormone-sensitive lipase</fullName>
        <ecNumber evidence="11">3.1.1.23</ecNumber>
        <ecNumber evidence="10">3.1.1.79</ecNumber>
    </recommendedName>
    <alternativeName>
        <fullName evidence="26">Monoacylglycerol lipase LIPE</fullName>
    </alternativeName>
    <alternativeName>
        <fullName evidence="25">Retinyl ester hydrolase</fullName>
    </alternativeName>
</protein>
<comment type="catalytic activity">
    <reaction evidence="28">
        <text>1-(9Z-octadecenoyl)-glycerol + H2O = glycerol + (9Z)-octadecenoate + H(+)</text>
        <dbReference type="Rhea" id="RHEA:38487"/>
        <dbReference type="ChEBI" id="CHEBI:15377"/>
        <dbReference type="ChEBI" id="CHEBI:15378"/>
        <dbReference type="ChEBI" id="CHEBI:17754"/>
        <dbReference type="ChEBI" id="CHEBI:30823"/>
        <dbReference type="ChEBI" id="CHEBI:75342"/>
    </reaction>
    <physiologicalReaction direction="left-to-right" evidence="28">
        <dbReference type="Rhea" id="RHEA:38488"/>
    </physiologicalReaction>
</comment>
<dbReference type="InterPro" id="IPR010468">
    <property type="entry name" value="HSL_N"/>
</dbReference>
<evidence type="ECO:0000256" key="27">
    <source>
        <dbReference type="ARBA" id="ARBA00046695"/>
    </source>
</evidence>
<evidence type="ECO:0000259" key="44">
    <source>
        <dbReference type="Pfam" id="PF06350"/>
    </source>
</evidence>
<dbReference type="GO" id="GO:0005811">
    <property type="term" value="C:lipid droplet"/>
    <property type="evidence" value="ECO:0007669"/>
    <property type="project" value="UniProtKB-SubCell"/>
</dbReference>
<evidence type="ECO:0000256" key="33">
    <source>
        <dbReference type="ARBA" id="ARBA00048386"/>
    </source>
</evidence>
<dbReference type="Pfam" id="PF07859">
    <property type="entry name" value="Abhydrolase_3"/>
    <property type="match status" value="2"/>
</dbReference>
<evidence type="ECO:0000256" key="14">
    <source>
        <dbReference type="ARBA" id="ARBA00022490"/>
    </source>
</evidence>
<comment type="catalytic activity">
    <reaction evidence="29">
        <text>1,2-di-(9Z-octadecenoyl)-glycerol + H2O = 2-(9Z-octadecenoyl)-glycerol + (9Z)-octadecenoate + H(+)</text>
        <dbReference type="Rhea" id="RHEA:38659"/>
        <dbReference type="ChEBI" id="CHEBI:15377"/>
        <dbReference type="ChEBI" id="CHEBI:15378"/>
        <dbReference type="ChEBI" id="CHEBI:30823"/>
        <dbReference type="ChEBI" id="CHEBI:52323"/>
        <dbReference type="ChEBI" id="CHEBI:73990"/>
    </reaction>
    <physiologicalReaction direction="left-to-right" evidence="29">
        <dbReference type="Rhea" id="RHEA:38660"/>
    </physiologicalReaction>
</comment>
<evidence type="ECO:0000256" key="37">
    <source>
        <dbReference type="ARBA" id="ARBA00049143"/>
    </source>
</evidence>
<dbReference type="EC" id="3.1.1.23" evidence="11"/>
<evidence type="ECO:0000256" key="3">
    <source>
        <dbReference type="ARBA" id="ARBA00004236"/>
    </source>
</evidence>
<feature type="active site" evidence="42">
    <location>
        <position position="717"/>
    </location>
</feature>
<comment type="catalytic activity">
    <reaction evidence="41">
        <text>1,2-di-(9Z-octadecenoyl)-sn-glycerol + H2O = (9Z-octadecenoyl)-glycerol + (9Z)-octadecenoate + H(+)</text>
        <dbReference type="Rhea" id="RHEA:39935"/>
        <dbReference type="ChEBI" id="CHEBI:15377"/>
        <dbReference type="ChEBI" id="CHEBI:15378"/>
        <dbReference type="ChEBI" id="CHEBI:30823"/>
        <dbReference type="ChEBI" id="CHEBI:52333"/>
        <dbReference type="ChEBI" id="CHEBI:75937"/>
    </reaction>
    <physiologicalReaction direction="left-to-right" evidence="41">
        <dbReference type="Rhea" id="RHEA:39936"/>
    </physiologicalReaction>
</comment>
<dbReference type="GO" id="GO:0005829">
    <property type="term" value="C:cytosol"/>
    <property type="evidence" value="ECO:0007669"/>
    <property type="project" value="UniProtKB-SubCell"/>
</dbReference>
<evidence type="ECO:0000256" key="10">
    <source>
        <dbReference type="ARBA" id="ARBA00013088"/>
    </source>
</evidence>
<keyword evidence="23" id="KW-0753">Steroid metabolism</keyword>
<comment type="catalytic activity">
    <reaction evidence="1">
        <text>a triacylglycerol + H2O = a diacylglycerol + a fatty acid + H(+)</text>
        <dbReference type="Rhea" id="RHEA:12044"/>
        <dbReference type="ChEBI" id="CHEBI:15377"/>
        <dbReference type="ChEBI" id="CHEBI:15378"/>
        <dbReference type="ChEBI" id="CHEBI:17855"/>
        <dbReference type="ChEBI" id="CHEBI:18035"/>
        <dbReference type="ChEBI" id="CHEBI:28868"/>
        <dbReference type="EC" id="3.1.1.79"/>
    </reaction>
</comment>
<evidence type="ECO:0000256" key="15">
    <source>
        <dbReference type="ARBA" id="ARBA00022548"/>
    </source>
</evidence>
<evidence type="ECO:0000256" key="28">
    <source>
        <dbReference type="ARBA" id="ARBA00047438"/>
    </source>
</evidence>
<evidence type="ECO:0000256" key="8">
    <source>
        <dbReference type="ARBA" id="ARBA00005189"/>
    </source>
</evidence>
<comment type="similarity">
    <text evidence="9">Belongs to the 'GDXG' lipolytic enzyme family.</text>
</comment>
<comment type="pathway">
    <text evidence="7">Glycerolipid metabolism; triacylglycerol degradation.</text>
</comment>
<comment type="catalytic activity">
    <reaction evidence="31">
        <text>cholesteryl (9Z-octadecenoate) + H2O = cholesterol + (9Z)-octadecenoate + H(+)</text>
        <dbReference type="Rhea" id="RHEA:33875"/>
        <dbReference type="ChEBI" id="CHEBI:15377"/>
        <dbReference type="ChEBI" id="CHEBI:15378"/>
        <dbReference type="ChEBI" id="CHEBI:16113"/>
        <dbReference type="ChEBI" id="CHEBI:30823"/>
        <dbReference type="ChEBI" id="CHEBI:46898"/>
    </reaction>
    <physiologicalReaction direction="left-to-right" evidence="31">
        <dbReference type="Rhea" id="RHEA:33876"/>
    </physiologicalReaction>
</comment>
<dbReference type="STRING" id="336983.ENSCANP00000026128"/>
<keyword evidence="17" id="KW-0551">Lipid droplet</keyword>
<comment type="catalytic activity">
    <reaction evidence="39">
        <text>1,3-di-(9Z-octadecenoyl)-glycerol + H2O = 1-(9Z-octadecenoyl)-glycerol + (9Z)-octadecenoate + H(+)</text>
        <dbReference type="Rhea" id="RHEA:39939"/>
        <dbReference type="ChEBI" id="CHEBI:15377"/>
        <dbReference type="ChEBI" id="CHEBI:15378"/>
        <dbReference type="ChEBI" id="CHEBI:30823"/>
        <dbReference type="ChEBI" id="CHEBI:75342"/>
        <dbReference type="ChEBI" id="CHEBI:75735"/>
    </reaction>
    <physiologicalReaction direction="left-to-right" evidence="39">
        <dbReference type="Rhea" id="RHEA:39940"/>
    </physiologicalReaction>
</comment>